<evidence type="ECO:0000313" key="1">
    <source>
        <dbReference type="EMBL" id="SPN79725.1"/>
    </source>
</evidence>
<proteinExistence type="predicted"/>
<evidence type="ECO:0000313" key="2">
    <source>
        <dbReference type="Proteomes" id="UP000273054"/>
    </source>
</evidence>
<name>A0A2R8FFD1_9VIRU</name>
<protein>
    <submittedName>
        <fullName evidence="1">Uncharacterized protein</fullName>
    </submittedName>
</protein>
<dbReference type="Proteomes" id="UP000273054">
    <property type="component" value="Segment"/>
</dbReference>
<accession>A0A2R8FFD1</accession>
<gene>
    <name evidence="1" type="ORF">BRZCDTV_487</name>
</gene>
<reference evidence="1" key="1">
    <citation type="submission" date="2018-03" db="EMBL/GenBank/DDBJ databases">
        <authorList>
            <consortium name="Urmite Genomes"/>
        </authorList>
    </citation>
    <scope>NUCLEOTIDE SEQUENCE [LARGE SCALE GENOMIC DNA]</scope>
    <source>
        <strain evidence="1">IHUMI-27.7</strain>
    </source>
</reference>
<sequence length="358" mass="41666">MITVVVQSMEPREVLKMSLLFPDLFTEGMWRSLAPLWDQYAFLSLPPRKRYVEIAYRTCSITGYYVRHRRGEGNSFSRITCTSNYYSVRQQALFAIYNQRKDILEKLVSTNATEMYNLYHESTEEDKIHFNRPMFNYLASLLDIELTEKQKFIMDGKLQVDSSSEQVADFVQISLINDPSRFYSAWLRENVLEPEEDGKSKFIKELSSQEGIAFWFMVYSRSQEKEMLERFVELTQEDDLTAEQKYVTLRSLFTSNHLQLAARFGRKFNLGMHVTTILSCLATYYFNTGDDRGLYQSLSHMEKSGVLQAGPCVSDIFRVELPEVVSLLSRNYITETSNPVHIINSLFSSQLPIFYSDT</sequence>
<organism evidence="1">
    <name type="scientific">Brazilian cedratvirus IHUMI</name>
    <dbReference type="NCBI Taxonomy" id="2126980"/>
    <lineage>
        <taxon>Viruses</taxon>
        <taxon>Pithoviruses</taxon>
        <taxon>Orthocedratvirinae</taxon>
        <taxon>Alphacedratvirus</taxon>
        <taxon>Alphacedratvirus brasiliense</taxon>
    </lineage>
</organism>
<keyword evidence="2" id="KW-1185">Reference proteome</keyword>
<dbReference type="EMBL" id="LT994651">
    <property type="protein sequence ID" value="SPN79725.1"/>
    <property type="molecule type" value="Genomic_DNA"/>
</dbReference>